<feature type="transmembrane region" description="Helical" evidence="1">
    <location>
        <begin position="57"/>
        <end position="74"/>
    </location>
</feature>
<dbReference type="InterPro" id="IPR000045">
    <property type="entry name" value="Prepilin_IV_endopep_pep"/>
</dbReference>
<comment type="caution">
    <text evidence="3">The sequence shown here is derived from an EMBL/GenBank/DDBJ whole genome shotgun (WGS) entry which is preliminary data.</text>
</comment>
<sequence>MAIVVFSIIGVFIFYGALLIVKCNDNSDLEIKREIIVSISILVSVAVLYYKYKLSMSFVFLFYLFIYLIISAYIDYKTMYVYSIFNYITMGVSVIYLIINIKNVSVGYVAISVVIWCCFTTLCSKFKIFGGGDNEILMSISLFIAVKYNYSTLEMLFLNMAICNLILFFTNLDKFNIKEMRFNKNVAYAPSIALSTILLILM</sequence>
<protein>
    <submittedName>
        <fullName evidence="3">Prepilin peptidase</fullName>
    </submittedName>
</protein>
<dbReference type="GO" id="GO:0016020">
    <property type="term" value="C:membrane"/>
    <property type="evidence" value="ECO:0007669"/>
    <property type="project" value="InterPro"/>
</dbReference>
<accession>A0A937FHA4</accession>
<dbReference type="Proteomes" id="UP000623681">
    <property type="component" value="Unassembled WGS sequence"/>
</dbReference>
<evidence type="ECO:0000313" key="3">
    <source>
        <dbReference type="EMBL" id="MBL4932267.1"/>
    </source>
</evidence>
<name>A0A937FHA4_9CLOT</name>
<evidence type="ECO:0000313" key="4">
    <source>
        <dbReference type="Proteomes" id="UP000623681"/>
    </source>
</evidence>
<proteinExistence type="predicted"/>
<keyword evidence="1" id="KW-1133">Transmembrane helix</keyword>
<gene>
    <name evidence="3" type="ORF">JK634_10650</name>
</gene>
<keyword evidence="4" id="KW-1185">Reference proteome</keyword>
<dbReference type="RefSeq" id="WP_202767633.1">
    <property type="nucleotide sequence ID" value="NZ_JAESWA010000022.1"/>
</dbReference>
<keyword evidence="1" id="KW-0472">Membrane</keyword>
<evidence type="ECO:0000259" key="2">
    <source>
        <dbReference type="Pfam" id="PF01478"/>
    </source>
</evidence>
<dbReference type="GO" id="GO:0004190">
    <property type="term" value="F:aspartic-type endopeptidase activity"/>
    <property type="evidence" value="ECO:0007669"/>
    <property type="project" value="InterPro"/>
</dbReference>
<evidence type="ECO:0000256" key="1">
    <source>
        <dbReference type="SAM" id="Phobius"/>
    </source>
</evidence>
<dbReference type="EMBL" id="JAESWA010000022">
    <property type="protein sequence ID" value="MBL4932267.1"/>
    <property type="molecule type" value="Genomic_DNA"/>
</dbReference>
<feature type="transmembrane region" description="Helical" evidence="1">
    <location>
        <begin position="106"/>
        <end position="128"/>
    </location>
</feature>
<reference evidence="3" key="1">
    <citation type="submission" date="2021-01" db="EMBL/GenBank/DDBJ databases">
        <title>Genome public.</title>
        <authorList>
            <person name="Liu C."/>
            <person name="Sun Q."/>
        </authorList>
    </citation>
    <scope>NUCLEOTIDE SEQUENCE</scope>
    <source>
        <strain evidence="3">YIM B02565</strain>
    </source>
</reference>
<dbReference type="Gene3D" id="1.20.120.1220">
    <property type="match status" value="1"/>
</dbReference>
<dbReference type="AlphaFoldDB" id="A0A937FHA4"/>
<feature type="domain" description="Prepilin type IV endopeptidase peptidase" evidence="2">
    <location>
        <begin position="63"/>
        <end position="163"/>
    </location>
</feature>
<feature type="transmembrane region" description="Helical" evidence="1">
    <location>
        <begin position="80"/>
        <end position="99"/>
    </location>
</feature>
<keyword evidence="1" id="KW-0812">Transmembrane</keyword>
<feature type="transmembrane region" description="Helical" evidence="1">
    <location>
        <begin position="148"/>
        <end position="170"/>
    </location>
</feature>
<dbReference type="Pfam" id="PF01478">
    <property type="entry name" value="Peptidase_A24"/>
    <property type="match status" value="1"/>
</dbReference>
<feature type="transmembrane region" description="Helical" evidence="1">
    <location>
        <begin position="35"/>
        <end position="50"/>
    </location>
</feature>
<organism evidence="3 4">
    <name type="scientific">Clostridium paridis</name>
    <dbReference type="NCBI Taxonomy" id="2803863"/>
    <lineage>
        <taxon>Bacteria</taxon>
        <taxon>Bacillati</taxon>
        <taxon>Bacillota</taxon>
        <taxon>Clostridia</taxon>
        <taxon>Eubacteriales</taxon>
        <taxon>Clostridiaceae</taxon>
        <taxon>Clostridium</taxon>
    </lineage>
</organism>